<name>A0ACB7X8T8_9ERIC</name>
<dbReference type="EMBL" id="CM037156">
    <property type="protein sequence ID" value="KAH7836948.1"/>
    <property type="molecule type" value="Genomic_DNA"/>
</dbReference>
<sequence length="530" mass="58631">MNEEVNGSDTDDYDPNSSSSDSKYEDFDESDCDLKEDDALFELNVDQEIEDSGVEITGGSDDEGSDELGELDDEDSDELESLNSSSDSDDDNKVFKAKKRVITMVEGPAAEQFLQLFGYIEEVRSSNPGTTIKLTYKPVPGFDNEVKFKRLYICWRSLKRGFLEGCRPVIGLVWCHLKGPHGGIMLTAIGLDANNCIYPFAYATVEKEKKTTWLWFLELLRDDLDVQNSHSYIFMTDKQKGLVDAVGELFPNAGHRFCVDSERVELLQKVEKGVLNLCCGGGIGTTFVIDKSHAVAPVFDLAILKVEAECIFDTYEFTFGENLPVGSSIFSLGHGDAFNLFRAGMVSSAPIHWNCFSKTFRRPTSVVINPPPEDLTVENMDMGTARGSSGSPVFGLDGKVIAVVKCGTTDDLDMSTFFVSARHVVEFLRLYRVGLLKSRNFGAPITFLSNPNTRDPEEPLAVPMSIFTKVRSSGGGFTTTLVRRLKVLLKRFQCIGADDTIPALNRLKASPCPRENMEDPTGRFSPKVNS</sequence>
<dbReference type="Proteomes" id="UP000828048">
    <property type="component" value="Chromosome 6"/>
</dbReference>
<organism evidence="1 2">
    <name type="scientific">Vaccinium darrowii</name>
    <dbReference type="NCBI Taxonomy" id="229202"/>
    <lineage>
        <taxon>Eukaryota</taxon>
        <taxon>Viridiplantae</taxon>
        <taxon>Streptophyta</taxon>
        <taxon>Embryophyta</taxon>
        <taxon>Tracheophyta</taxon>
        <taxon>Spermatophyta</taxon>
        <taxon>Magnoliopsida</taxon>
        <taxon>eudicotyledons</taxon>
        <taxon>Gunneridae</taxon>
        <taxon>Pentapetalae</taxon>
        <taxon>asterids</taxon>
        <taxon>Ericales</taxon>
        <taxon>Ericaceae</taxon>
        <taxon>Vaccinioideae</taxon>
        <taxon>Vaccinieae</taxon>
        <taxon>Vaccinium</taxon>
    </lineage>
</organism>
<evidence type="ECO:0000313" key="1">
    <source>
        <dbReference type="EMBL" id="KAH7836948.1"/>
    </source>
</evidence>
<gene>
    <name evidence="1" type="ORF">Vadar_007766</name>
</gene>
<accession>A0ACB7X8T8</accession>
<protein>
    <submittedName>
        <fullName evidence="1">Uncharacterized protein</fullName>
    </submittedName>
</protein>
<reference evidence="1 2" key="1">
    <citation type="journal article" date="2021" name="Hortic Res">
        <title>High-quality reference genome and annotation aids understanding of berry development for evergreen blueberry (Vaccinium darrowii).</title>
        <authorList>
            <person name="Yu J."/>
            <person name="Hulse-Kemp A.M."/>
            <person name="Babiker E."/>
            <person name="Staton M."/>
        </authorList>
    </citation>
    <scope>NUCLEOTIDE SEQUENCE [LARGE SCALE GENOMIC DNA]</scope>
    <source>
        <strain evidence="2">cv. NJ 8807/NJ 8810</strain>
        <tissue evidence="1">Young leaf</tissue>
    </source>
</reference>
<evidence type="ECO:0000313" key="2">
    <source>
        <dbReference type="Proteomes" id="UP000828048"/>
    </source>
</evidence>
<comment type="caution">
    <text evidence="1">The sequence shown here is derived from an EMBL/GenBank/DDBJ whole genome shotgun (WGS) entry which is preliminary data.</text>
</comment>
<keyword evidence="2" id="KW-1185">Reference proteome</keyword>
<proteinExistence type="predicted"/>